<keyword evidence="4" id="KW-1003">Cell membrane</keyword>
<feature type="transmembrane region" description="Helical" evidence="8">
    <location>
        <begin position="81"/>
        <end position="99"/>
    </location>
</feature>
<feature type="transmembrane region" description="Helical" evidence="8">
    <location>
        <begin position="119"/>
        <end position="140"/>
    </location>
</feature>
<accession>A0ABX3A2Y0</accession>
<protein>
    <recommendedName>
        <fullName evidence="11">C4-dicarboxylate ABC transporter</fullName>
    </recommendedName>
</protein>
<dbReference type="Pfam" id="PF03595">
    <property type="entry name" value="SLAC1"/>
    <property type="match status" value="1"/>
</dbReference>
<evidence type="ECO:0000313" key="9">
    <source>
        <dbReference type="EMBL" id="ODN43198.1"/>
    </source>
</evidence>
<evidence type="ECO:0000256" key="6">
    <source>
        <dbReference type="ARBA" id="ARBA00022989"/>
    </source>
</evidence>
<proteinExistence type="inferred from homology"/>
<evidence type="ECO:0000256" key="4">
    <source>
        <dbReference type="ARBA" id="ARBA00022475"/>
    </source>
</evidence>
<feature type="transmembrane region" description="Helical" evidence="8">
    <location>
        <begin position="324"/>
        <end position="344"/>
    </location>
</feature>
<feature type="transmembrane region" description="Helical" evidence="8">
    <location>
        <begin position="263"/>
        <end position="288"/>
    </location>
</feature>
<sequence>MKNTKFIQQFTPNWFAVTMGTGGTALVLNHFAKALPLLGHIAAIIWLVNIILFITFSFLLTLRFITHPHHIRLMLAHPVQPLFLGCIPMGLITIVNGFMSFGCHLFDPSLAFSIAHGLWWLDVALSLFISWLIPFAMFMLQDHELKTMTPVWLLPLVACEVAASSGGLLIPHISTTIRPWVFVVSWSLWSISVLLAFGVIAIFFKRLVLHSLPDKMLAPSIWLVLGPIGTGVLGLITISQAAGALVGHYPAVMQQMLEILPSIGLWAAIVLWGLGFWWFITALVSTAYHWSKGMEFSLSWWAFTFPLAVLTLGTFAIADHTQMAFFNIAGIIGATLLVIFWLNVSYKTLIGTFNQTLFSAPCLIR</sequence>
<dbReference type="CDD" id="cd09318">
    <property type="entry name" value="TDT_SSU1"/>
    <property type="match status" value="1"/>
</dbReference>
<dbReference type="Gene3D" id="1.50.10.150">
    <property type="entry name" value="Voltage-dependent anion channel"/>
    <property type="match status" value="1"/>
</dbReference>
<comment type="subcellular location">
    <subcellularLocation>
        <location evidence="1">Cell membrane</location>
        <topology evidence="1">Multi-pass membrane protein</topology>
    </subcellularLocation>
</comment>
<dbReference type="PANTHER" id="PTHR31686">
    <property type="match status" value="1"/>
</dbReference>
<evidence type="ECO:0000256" key="3">
    <source>
        <dbReference type="ARBA" id="ARBA00022448"/>
    </source>
</evidence>
<evidence type="ECO:0000313" key="10">
    <source>
        <dbReference type="Proteomes" id="UP000094329"/>
    </source>
</evidence>
<feature type="transmembrane region" description="Helical" evidence="8">
    <location>
        <begin position="12"/>
        <end position="31"/>
    </location>
</feature>
<dbReference type="EMBL" id="MDTU01000001">
    <property type="protein sequence ID" value="ODN43198.1"/>
    <property type="molecule type" value="Genomic_DNA"/>
</dbReference>
<keyword evidence="7 8" id="KW-0472">Membrane</keyword>
<dbReference type="InterPro" id="IPR038665">
    <property type="entry name" value="Voltage-dep_anion_channel_sf"/>
</dbReference>
<dbReference type="RefSeq" id="WP_069312997.1">
    <property type="nucleotide sequence ID" value="NZ_MDTU01000001.1"/>
</dbReference>
<feature type="transmembrane region" description="Helical" evidence="8">
    <location>
        <begin position="180"/>
        <end position="204"/>
    </location>
</feature>
<dbReference type="InterPro" id="IPR051629">
    <property type="entry name" value="Sulfite_efflux_TDT"/>
</dbReference>
<keyword evidence="5 8" id="KW-0812">Transmembrane</keyword>
<evidence type="ECO:0000256" key="7">
    <source>
        <dbReference type="ARBA" id="ARBA00023136"/>
    </source>
</evidence>
<keyword evidence="6 8" id="KW-1133">Transmembrane helix</keyword>
<evidence type="ECO:0000256" key="8">
    <source>
        <dbReference type="SAM" id="Phobius"/>
    </source>
</evidence>
<evidence type="ECO:0000256" key="1">
    <source>
        <dbReference type="ARBA" id="ARBA00004651"/>
    </source>
</evidence>
<evidence type="ECO:0000256" key="5">
    <source>
        <dbReference type="ARBA" id="ARBA00022692"/>
    </source>
</evidence>
<organism evidence="9 10">
    <name type="scientific">Piscirickettsia litoralis</name>
    <dbReference type="NCBI Taxonomy" id="1891921"/>
    <lineage>
        <taxon>Bacteria</taxon>
        <taxon>Pseudomonadati</taxon>
        <taxon>Pseudomonadota</taxon>
        <taxon>Gammaproteobacteria</taxon>
        <taxon>Thiotrichales</taxon>
        <taxon>Piscirickettsiaceae</taxon>
        <taxon>Piscirickettsia</taxon>
    </lineage>
</organism>
<dbReference type="PANTHER" id="PTHR31686:SF1">
    <property type="entry name" value="SULFITE EFFLUX PUMP SSU1"/>
    <property type="match status" value="1"/>
</dbReference>
<dbReference type="Proteomes" id="UP000094329">
    <property type="component" value="Unassembled WGS sequence"/>
</dbReference>
<keyword evidence="3" id="KW-0813">Transport</keyword>
<reference evidence="9 10" key="1">
    <citation type="submission" date="2016-08" db="EMBL/GenBank/DDBJ databases">
        <title>Draft genome sequence of Candidatus Piscirickettsia litoralis, from seawater.</title>
        <authorList>
            <person name="Wan X."/>
            <person name="Lee A.J."/>
            <person name="Hou S."/>
            <person name="Donachie S.P."/>
        </authorList>
    </citation>
    <scope>NUCLEOTIDE SEQUENCE [LARGE SCALE GENOMIC DNA]</scope>
    <source>
        <strain evidence="9 10">Y2</strain>
    </source>
</reference>
<feature type="transmembrane region" description="Helical" evidence="8">
    <location>
        <begin position="300"/>
        <end position="318"/>
    </location>
</feature>
<feature type="transmembrane region" description="Helical" evidence="8">
    <location>
        <begin position="216"/>
        <end position="243"/>
    </location>
</feature>
<comment type="caution">
    <text evidence="9">The sequence shown here is derived from an EMBL/GenBank/DDBJ whole genome shotgun (WGS) entry which is preliminary data.</text>
</comment>
<keyword evidence="10" id="KW-1185">Reference proteome</keyword>
<evidence type="ECO:0000256" key="2">
    <source>
        <dbReference type="ARBA" id="ARBA00008566"/>
    </source>
</evidence>
<feature type="transmembrane region" description="Helical" evidence="8">
    <location>
        <begin position="152"/>
        <end position="174"/>
    </location>
</feature>
<feature type="transmembrane region" description="Helical" evidence="8">
    <location>
        <begin position="37"/>
        <end position="60"/>
    </location>
</feature>
<comment type="similarity">
    <text evidence="2">Belongs to the tellurite-resistance/dicarboxylate transporter (TDT) family.</text>
</comment>
<name>A0ABX3A2Y0_9GAMM</name>
<dbReference type="InterPro" id="IPR004695">
    <property type="entry name" value="SLAC1/Mae1/Ssu1/TehA"/>
</dbReference>
<evidence type="ECO:0008006" key="11">
    <source>
        <dbReference type="Google" id="ProtNLM"/>
    </source>
</evidence>
<gene>
    <name evidence="9" type="ORF">BGC07_10055</name>
</gene>